<proteinExistence type="inferred from homology"/>
<dbReference type="PROSITE" id="PS51286">
    <property type="entry name" value="RAP"/>
    <property type="match status" value="1"/>
</dbReference>
<dbReference type="Pfam" id="PF00109">
    <property type="entry name" value="ketoacyl-synt"/>
    <property type="match status" value="1"/>
</dbReference>
<evidence type="ECO:0008006" key="10">
    <source>
        <dbReference type="Google" id="ProtNLM"/>
    </source>
</evidence>
<keyword evidence="2" id="KW-0597">Phosphoprotein</keyword>
<dbReference type="SMART" id="SM00825">
    <property type="entry name" value="PKS_KS"/>
    <property type="match status" value="1"/>
</dbReference>
<dbReference type="SMART" id="SM00952">
    <property type="entry name" value="RAP"/>
    <property type="match status" value="1"/>
</dbReference>
<organism evidence="8 9">
    <name type="scientific">Durusdinium trenchii</name>
    <dbReference type="NCBI Taxonomy" id="1381693"/>
    <lineage>
        <taxon>Eukaryota</taxon>
        <taxon>Sar</taxon>
        <taxon>Alveolata</taxon>
        <taxon>Dinophyceae</taxon>
        <taxon>Suessiales</taxon>
        <taxon>Symbiodiniaceae</taxon>
        <taxon>Durusdinium</taxon>
    </lineage>
</organism>
<evidence type="ECO:0000256" key="5">
    <source>
        <dbReference type="SAM" id="MobiDB-lite"/>
    </source>
</evidence>
<keyword evidence="4" id="KW-0175">Coiled coil</keyword>
<evidence type="ECO:0000259" key="7">
    <source>
        <dbReference type="PROSITE" id="PS52004"/>
    </source>
</evidence>
<feature type="region of interest" description="Disordered" evidence="5">
    <location>
        <begin position="655"/>
        <end position="677"/>
    </location>
</feature>
<comment type="caution">
    <text evidence="8">The sequence shown here is derived from an EMBL/GenBank/DDBJ whole genome shotgun (WGS) entry which is preliminary data.</text>
</comment>
<accession>A0ABP0KHA0</accession>
<evidence type="ECO:0000256" key="4">
    <source>
        <dbReference type="SAM" id="Coils"/>
    </source>
</evidence>
<dbReference type="Proteomes" id="UP001642464">
    <property type="component" value="Unassembled WGS sequence"/>
</dbReference>
<feature type="domain" description="Ketosynthase family 3 (KS3)" evidence="7">
    <location>
        <begin position="263"/>
        <end position="599"/>
    </location>
</feature>
<evidence type="ECO:0000256" key="1">
    <source>
        <dbReference type="ARBA" id="ARBA00022450"/>
    </source>
</evidence>
<dbReference type="InterPro" id="IPR014031">
    <property type="entry name" value="Ketoacyl_synth_C"/>
</dbReference>
<dbReference type="PANTHER" id="PTHR43775">
    <property type="entry name" value="FATTY ACID SYNTHASE"/>
    <property type="match status" value="1"/>
</dbReference>
<dbReference type="Gene3D" id="3.40.47.10">
    <property type="match status" value="1"/>
</dbReference>
<dbReference type="InterPro" id="IPR016039">
    <property type="entry name" value="Thiolase-like"/>
</dbReference>
<dbReference type="InterPro" id="IPR014030">
    <property type="entry name" value="Ketoacyl_synth_N"/>
</dbReference>
<feature type="region of interest" description="Disordered" evidence="5">
    <location>
        <begin position="89"/>
        <end position="110"/>
    </location>
</feature>
<evidence type="ECO:0000259" key="6">
    <source>
        <dbReference type="PROSITE" id="PS51286"/>
    </source>
</evidence>
<evidence type="ECO:0000256" key="3">
    <source>
        <dbReference type="RuleBase" id="RU003694"/>
    </source>
</evidence>
<dbReference type="CDD" id="cd00833">
    <property type="entry name" value="PKS"/>
    <property type="match status" value="1"/>
</dbReference>
<dbReference type="EMBL" id="CAXAMM010011447">
    <property type="protein sequence ID" value="CAK9026219.1"/>
    <property type="molecule type" value="Genomic_DNA"/>
</dbReference>
<dbReference type="SUPFAM" id="SSF48452">
    <property type="entry name" value="TPR-like"/>
    <property type="match status" value="1"/>
</dbReference>
<dbReference type="Pfam" id="PF08373">
    <property type="entry name" value="RAP"/>
    <property type="match status" value="1"/>
</dbReference>
<dbReference type="PANTHER" id="PTHR43775:SF37">
    <property type="entry name" value="SI:DKEY-61P9.11"/>
    <property type="match status" value="1"/>
</dbReference>
<dbReference type="PROSITE" id="PS52004">
    <property type="entry name" value="KS3_2"/>
    <property type="match status" value="1"/>
</dbReference>
<comment type="similarity">
    <text evidence="3">Belongs to the thiolase-like superfamily. Beta-ketoacyl-ACP synthases family.</text>
</comment>
<evidence type="ECO:0000313" key="9">
    <source>
        <dbReference type="Proteomes" id="UP001642464"/>
    </source>
</evidence>
<dbReference type="InterPro" id="IPR011990">
    <property type="entry name" value="TPR-like_helical_dom_sf"/>
</dbReference>
<gene>
    <name evidence="8" type="ORF">SCF082_LOCUS17402</name>
</gene>
<dbReference type="SUPFAM" id="SSF53901">
    <property type="entry name" value="Thiolase-like"/>
    <property type="match status" value="1"/>
</dbReference>
<evidence type="ECO:0000256" key="2">
    <source>
        <dbReference type="ARBA" id="ARBA00022553"/>
    </source>
</evidence>
<dbReference type="InterPro" id="IPR013584">
    <property type="entry name" value="RAP"/>
</dbReference>
<sequence length="1321" mass="148716">MDEEDDPHDGPGLIKLDMQQFGKGTMEDPLRHAVGMRTAQDQYKMQMWNSFPSLFQNTIFHGEQDKEVQRLRKSGSLSEKMAHAKELKEEGNNLLKSSRRPISAGYSGPDSLSQEIEQVEAAIWEKERELKELRQHLIALKAQVCRPQEQEMEEEEDEQQGLEEAVRRYEKAAGLLRYVECTRPDWKNDDGSYKGIEDDFLRVDETALQGQSVGAQEATELVTSCYLNIALASQKLGKFDDMKKACDEVLNKVNPESVKALYRRAQARIGPASAGPTERQAAIQDLLAAAKLAPGDKEVRTLLTKLKADKKKQELEDKSTFGGLFQRGEVVRSPTWIVHPAHIPVKWDLNDPRATHTGKLYLKYKDFDPLEGSICCGTQLAYSPFGFLSCCGGGMLSFQGRCFTYDRSADGYLRGEGVSGIYLQRNEYSNKGHLFAAMPASQANQDGKSASITAPNGPSQEKCIKACFREAKYSPAEVDCFETHGTGTALGDPIEVGAFKRIYQQVPRAQPLLVTSSKTNLGHLEGGAGMAGLIKVVLQVLRCESSPNIHLREMNPHLDVEGFPAQFLSEGCVTHFNSCVSGVSSFGFGGTNAHAMAFSQNICNNRDVTKKDYRSLMMQKIQQVALRPASSTKTLSPDAFQEDTTKALKALQRLKSKRRGGSELTPTLAANLEETPQDLLDQARPEDLVEESTSDPPSAGPLARKMWKCAMLGVRNEEIWARFVQRVLLTGALTGPKDVSLMFRAFARIKYRDRKALDTLSPFILRHVDSFSTHELALILAAHKKLEYERTDNIHLLVSIICQRKEEWTGQIVALTCNAVAHFYIYRPRFWRMAAMSLINLVWTMSPLELTILVSAMARVDRRDEQALAMIAKMCTRCAKRHLFNQETLATTMNAFAKLDYNNAKLAKALEEAALVKLNLALEIGPQYRQSREWRQVDVFDLQALVLMFRSLVALVGTSDDVAEKILTLLAWSKEELTSYQRRVLKTASIAFRRLHGPLYRRLNFELREALHVFEKTQVKVRTFESRWMSEVRRTLRKMDIPVELKALVDDQMLDIWMPASNAVVCTVGPYGYYAGTTDRTAYSKMHQRILELEGYVCLTVPYFEWAELKTDEDKMVYLWSLGRKAAPPEIIKATQDPEDWESNGAPLSEDKIGKLYEVEVDLSGKVVWREVVETPPDPKAHERFGIAGSFNSWSCRTMAEIAGLPGLITEVWDLLKRTSRLLCRGCLQLWFGAEVTIGESGEEYFHILGDEDTSQVYYPAMPRCTRKLVDVRGPSAVLGNPEEHAWCIQGQPGSRFRIEFQITARSVLVTWLRIAEALQI</sequence>
<feature type="domain" description="RAP" evidence="6">
    <location>
        <begin position="1063"/>
        <end position="1121"/>
    </location>
</feature>
<dbReference type="InterPro" id="IPR020841">
    <property type="entry name" value="PKS_Beta-ketoAc_synthase_dom"/>
</dbReference>
<dbReference type="Gene3D" id="1.25.40.10">
    <property type="entry name" value="Tetratricopeptide repeat domain"/>
    <property type="match status" value="1"/>
</dbReference>
<protein>
    <recommendedName>
        <fullName evidence="10">Type I polyketide synthase</fullName>
    </recommendedName>
</protein>
<dbReference type="Pfam" id="PF26188">
    <property type="entry name" value="RESC6"/>
    <property type="match status" value="1"/>
</dbReference>
<keyword evidence="1" id="KW-0596">Phosphopantetheine</keyword>
<feature type="coiled-coil region" evidence="4">
    <location>
        <begin position="116"/>
        <end position="172"/>
    </location>
</feature>
<dbReference type="InterPro" id="IPR050091">
    <property type="entry name" value="PKS_NRPS_Biosynth_Enz"/>
</dbReference>
<evidence type="ECO:0000313" key="8">
    <source>
        <dbReference type="EMBL" id="CAK9026219.1"/>
    </source>
</evidence>
<dbReference type="InterPro" id="IPR058917">
    <property type="entry name" value="RESC6_dom"/>
</dbReference>
<name>A0ABP0KHA0_9DINO</name>
<keyword evidence="3" id="KW-0808">Transferase</keyword>
<dbReference type="Pfam" id="PF02801">
    <property type="entry name" value="Ketoacyl-synt_C"/>
    <property type="match status" value="1"/>
</dbReference>
<reference evidence="8 9" key="1">
    <citation type="submission" date="2024-02" db="EMBL/GenBank/DDBJ databases">
        <authorList>
            <person name="Chen Y."/>
            <person name="Shah S."/>
            <person name="Dougan E. K."/>
            <person name="Thang M."/>
            <person name="Chan C."/>
        </authorList>
    </citation>
    <scope>NUCLEOTIDE SEQUENCE [LARGE SCALE GENOMIC DNA]</scope>
</reference>
<keyword evidence="9" id="KW-1185">Reference proteome</keyword>